<reference evidence="2 3" key="2">
    <citation type="journal article" date="2010" name="Stand. Genomic Sci.">
        <title>Complete genome sequence of Syntrophothermus lipocalidus type strain (TGB-C1).</title>
        <authorList>
            <person name="Djao O.D."/>
            <person name="Zhang X."/>
            <person name="Lucas S."/>
            <person name="Lapidus A."/>
            <person name="Del Rio T.G."/>
            <person name="Nolan M."/>
            <person name="Tice H."/>
            <person name="Cheng J.F."/>
            <person name="Han C."/>
            <person name="Tapia R."/>
            <person name="Goodwin L."/>
            <person name="Pitluck S."/>
            <person name="Liolios K."/>
            <person name="Ivanova N."/>
            <person name="Mavromatis K."/>
            <person name="Mikhailova N."/>
            <person name="Ovchinnikova G."/>
            <person name="Pati A."/>
            <person name="Brambilla E."/>
            <person name="Chen A."/>
            <person name="Palaniappan K."/>
            <person name="Land M."/>
            <person name="Hauser L."/>
            <person name="Chang Y.J."/>
            <person name="Jeffries C.D."/>
            <person name="Rohde M."/>
            <person name="Sikorski J."/>
            <person name="Spring S."/>
            <person name="Goker M."/>
            <person name="Detter J.C."/>
            <person name="Woyke T."/>
            <person name="Bristow J."/>
            <person name="Eisen J.A."/>
            <person name="Markowitz V."/>
            <person name="Hugenholtz P."/>
            <person name="Kyrpides N.C."/>
            <person name="Klenk H.P."/>
        </authorList>
    </citation>
    <scope>NUCLEOTIDE SEQUENCE [LARGE SCALE GENOMIC DNA]</scope>
    <source>
        <strain evidence="3">DSM 12680 / TGB-C1</strain>
    </source>
</reference>
<gene>
    <name evidence="2" type="ordered locus">Slip_1514</name>
</gene>
<dbReference type="Proteomes" id="UP000000378">
    <property type="component" value="Chromosome"/>
</dbReference>
<dbReference type="EMBL" id="CP002048">
    <property type="protein sequence ID" value="ADI02277.1"/>
    <property type="molecule type" value="Genomic_DNA"/>
</dbReference>
<dbReference type="HOGENOM" id="CLU_1905741_0_0_9"/>
<evidence type="ECO:0000313" key="3">
    <source>
        <dbReference type="Proteomes" id="UP000000378"/>
    </source>
</evidence>
<dbReference type="eggNOG" id="ENOG5032675">
    <property type="taxonomic scope" value="Bacteria"/>
</dbReference>
<accession>D7CNJ2</accession>
<organism evidence="2 3">
    <name type="scientific">Syntrophothermus lipocalidus (strain DSM 12680 / TGB-C1)</name>
    <dbReference type="NCBI Taxonomy" id="643648"/>
    <lineage>
        <taxon>Bacteria</taxon>
        <taxon>Bacillati</taxon>
        <taxon>Bacillota</taxon>
        <taxon>Clostridia</taxon>
        <taxon>Eubacteriales</taxon>
        <taxon>Syntrophomonadaceae</taxon>
        <taxon>Syntrophothermus</taxon>
    </lineage>
</organism>
<name>D7CNJ2_SYNLT</name>
<feature type="region of interest" description="Disordered" evidence="1">
    <location>
        <begin position="78"/>
        <end position="101"/>
    </location>
</feature>
<keyword evidence="3" id="KW-1185">Reference proteome</keyword>
<proteinExistence type="predicted"/>
<evidence type="ECO:0000313" key="2">
    <source>
        <dbReference type="EMBL" id="ADI02277.1"/>
    </source>
</evidence>
<sequence>MGSVVVLALEVRLVKDRWKKGEPVNLSDLLKITPVANEILRLRDEMNLSCSDILWIVSEILDENENMQLGEAEEFYDSIDEDEELDDEDWDENDDEGLEADEGIDNAYCTIEVKIRSRGKFPEMGFKAGIRAREDLKPFLRMVLEMINRFGE</sequence>
<reference evidence="3" key="1">
    <citation type="journal article" date="2010" name="Stand. Genomic Sci.">
        <title>Complete genome sequence of Syntrophothermus lipocalidus type strain (TGB-C1T).</title>
        <authorList>
            <consortium name="US DOE Joint Genome Institute (JGI-PGF)"/>
            <person name="Djao O."/>
            <person name="Zhang X."/>
            <person name="Lucas S."/>
            <person name="Lapidus A."/>
            <person name="Glavina Del Rio T."/>
            <person name="Nolan M."/>
            <person name="Tice H."/>
            <person name="Cheng J."/>
            <person name="Han C."/>
            <person name="Tapia R."/>
            <person name="Goodwin L."/>
            <person name="Pitluck S."/>
            <person name="Liolios K."/>
            <person name="Ivanova N."/>
            <person name="Mavromatis K."/>
            <person name="Mikhailova N."/>
            <person name="Ovchinnikova G."/>
            <person name="Pati A."/>
            <person name="Brambilla E."/>
            <person name="Chen A."/>
            <person name="Palaniappan K."/>
            <person name="Land M."/>
            <person name="Hauser L."/>
            <person name="Chang Y."/>
            <person name="Jeffries C."/>
            <person name="Rohde M."/>
            <person name="Sikorski J."/>
            <person name="Spring S."/>
            <person name="Goker M."/>
            <person name="Detter J."/>
            <person name="Woyke T."/>
            <person name="Bristow J."/>
            <person name="Eisen J."/>
            <person name="Markowitz V."/>
            <person name="Hugenholtz P."/>
            <person name="Kyrpides N."/>
            <person name="Klenk H."/>
        </authorList>
    </citation>
    <scope>NUCLEOTIDE SEQUENCE [LARGE SCALE GENOMIC DNA]</scope>
    <source>
        <strain evidence="3">DSM 12680 / TGB-C1</strain>
    </source>
</reference>
<dbReference type="AlphaFoldDB" id="D7CNJ2"/>
<evidence type="ECO:0000256" key="1">
    <source>
        <dbReference type="SAM" id="MobiDB-lite"/>
    </source>
</evidence>
<protein>
    <submittedName>
        <fullName evidence="2">Uncharacterized protein</fullName>
    </submittedName>
</protein>
<dbReference type="KEGG" id="slp:Slip_1514"/>